<sequence length="503" mass="57505">MTPSDLEETQESIQKKIEETRERLRLEYDPESSCRYDSVDLRRLWEEDGFVAGYLEGRHYVVAEAVKMIDESLQWRKELGVNDITENSLQKSFLEAGMHYFRGYDKEGHKLFWFRLKIQAKDGRTLQEKKRYLVFWLERFVKQEPGSLLTAVFDMSESGLGNVDMDFLRFFINCFQVYYPRLLAKIIIFELPWIMNAAWKIVKSWLGPDAIDKLKFLSRSDVQTYIEVEHLPLHMGGTDAFEYIYPPLPEDHFQAPMSESPNQAEAADLDAKESDQLGARPRKVCFAEEGDVDSRGKSARRLTTTFKGSLLHLSPAVELCFGQSESDRRCVILLHNITKHPVAYKVRTTAPDKYRVKPSSGSLELGSSVEIMVSLHGSSQASPQDRFLVMAAEMEAGVPGDNQDLAQFWKEIPKAKVMEHRLQCQVLQGVVHTNNHHTDLTNGTGGQQDTHTMLLKLLAGTRRLEQKVDRCLWTESVLIVLVTVLMAILSCCLFTRHTGLGMF</sequence>
<evidence type="ECO:0000259" key="3">
    <source>
        <dbReference type="PROSITE" id="PS50202"/>
    </source>
</evidence>
<dbReference type="SUPFAM" id="SSF49354">
    <property type="entry name" value="PapD-like"/>
    <property type="match status" value="1"/>
</dbReference>
<evidence type="ECO:0000313" key="4">
    <source>
        <dbReference type="EMBL" id="KAK0139069.1"/>
    </source>
</evidence>
<feature type="domain" description="MSP" evidence="3">
    <location>
        <begin position="310"/>
        <end position="427"/>
    </location>
</feature>
<evidence type="ECO:0000259" key="2">
    <source>
        <dbReference type="PROSITE" id="PS50191"/>
    </source>
</evidence>
<reference evidence="4" key="1">
    <citation type="journal article" date="2023" name="Front. Mar. Sci.">
        <title>A new Merluccius polli reference genome to investigate the effects of global change in West African waters.</title>
        <authorList>
            <person name="Mateo J.L."/>
            <person name="Blanco-Fernandez C."/>
            <person name="Garcia-Vazquez E."/>
            <person name="Machado-Schiaffino G."/>
        </authorList>
    </citation>
    <scope>NUCLEOTIDE SEQUENCE</scope>
    <source>
        <strain evidence="4">C29</strain>
        <tissue evidence="4">Fin</tissue>
    </source>
</reference>
<dbReference type="SUPFAM" id="SSF52087">
    <property type="entry name" value="CRAL/TRIO domain"/>
    <property type="match status" value="1"/>
</dbReference>
<dbReference type="EMBL" id="JAOPHQ010004553">
    <property type="protein sequence ID" value="KAK0139069.1"/>
    <property type="molecule type" value="Genomic_DNA"/>
</dbReference>
<evidence type="ECO:0000256" key="1">
    <source>
        <dbReference type="SAM" id="Phobius"/>
    </source>
</evidence>
<dbReference type="Pfam" id="PF00650">
    <property type="entry name" value="CRAL_TRIO"/>
    <property type="match status" value="1"/>
</dbReference>
<feature type="domain" description="CRAL-TRIO" evidence="2">
    <location>
        <begin position="86"/>
        <end position="243"/>
    </location>
</feature>
<dbReference type="PROSITE" id="PS50202">
    <property type="entry name" value="MSP"/>
    <property type="match status" value="1"/>
</dbReference>
<dbReference type="InterPro" id="IPR013783">
    <property type="entry name" value="Ig-like_fold"/>
</dbReference>
<dbReference type="InterPro" id="IPR053012">
    <property type="entry name" value="ER-organelle_contact"/>
</dbReference>
<dbReference type="InterPro" id="IPR008962">
    <property type="entry name" value="PapD-like_sf"/>
</dbReference>
<dbReference type="InterPro" id="IPR036865">
    <property type="entry name" value="CRAL-TRIO_dom_sf"/>
</dbReference>
<dbReference type="Gene3D" id="3.40.525.10">
    <property type="entry name" value="CRAL-TRIO lipid binding domain"/>
    <property type="match status" value="1"/>
</dbReference>
<dbReference type="CDD" id="cd00170">
    <property type="entry name" value="SEC14"/>
    <property type="match status" value="1"/>
</dbReference>
<dbReference type="PANTHER" id="PTHR46384">
    <property type="entry name" value="MOTILE SPERM DOMAIN-CONTAINING PROTEIN 2"/>
    <property type="match status" value="1"/>
</dbReference>
<keyword evidence="1" id="KW-1133">Transmembrane helix</keyword>
<dbReference type="GO" id="GO:0140284">
    <property type="term" value="C:endoplasmic reticulum-endosome membrane contact site"/>
    <property type="evidence" value="ECO:0007669"/>
    <property type="project" value="TreeGrafter"/>
</dbReference>
<dbReference type="Pfam" id="PF00635">
    <property type="entry name" value="Motile_Sperm"/>
    <property type="match status" value="1"/>
</dbReference>
<dbReference type="PANTHER" id="PTHR46384:SF1">
    <property type="entry name" value="MOTILE SPERM DOMAIN-CONTAINING PROTEIN 2"/>
    <property type="match status" value="1"/>
</dbReference>
<keyword evidence="1" id="KW-0812">Transmembrane</keyword>
<keyword evidence="1" id="KW-0472">Membrane</keyword>
<dbReference type="Gene3D" id="2.60.40.10">
    <property type="entry name" value="Immunoglobulins"/>
    <property type="match status" value="1"/>
</dbReference>
<accession>A0AA47MFE1</accession>
<name>A0AA47MFE1_MERPO</name>
<dbReference type="Proteomes" id="UP001174136">
    <property type="component" value="Unassembled WGS sequence"/>
</dbReference>
<keyword evidence="5" id="KW-1185">Reference proteome</keyword>
<evidence type="ECO:0000313" key="5">
    <source>
        <dbReference type="Proteomes" id="UP001174136"/>
    </source>
</evidence>
<dbReference type="AlphaFoldDB" id="A0AA47MFE1"/>
<feature type="transmembrane region" description="Helical" evidence="1">
    <location>
        <begin position="472"/>
        <end position="494"/>
    </location>
</feature>
<dbReference type="InterPro" id="IPR001251">
    <property type="entry name" value="CRAL-TRIO_dom"/>
</dbReference>
<gene>
    <name evidence="4" type="primary">Mospd2</name>
    <name evidence="4" type="ORF">N1851_024342</name>
</gene>
<protein>
    <submittedName>
        <fullName evidence="4">Motile sperm domain-containing protein 2</fullName>
    </submittedName>
</protein>
<dbReference type="PROSITE" id="PS50191">
    <property type="entry name" value="CRAL_TRIO"/>
    <property type="match status" value="1"/>
</dbReference>
<dbReference type="InterPro" id="IPR036273">
    <property type="entry name" value="CRAL/TRIO_N_dom_sf"/>
</dbReference>
<dbReference type="SMART" id="SM00516">
    <property type="entry name" value="SEC14"/>
    <property type="match status" value="1"/>
</dbReference>
<organism evidence="4 5">
    <name type="scientific">Merluccius polli</name>
    <name type="common">Benguela hake</name>
    <name type="synonym">Merluccius cadenati</name>
    <dbReference type="NCBI Taxonomy" id="89951"/>
    <lineage>
        <taxon>Eukaryota</taxon>
        <taxon>Metazoa</taxon>
        <taxon>Chordata</taxon>
        <taxon>Craniata</taxon>
        <taxon>Vertebrata</taxon>
        <taxon>Euteleostomi</taxon>
        <taxon>Actinopterygii</taxon>
        <taxon>Neopterygii</taxon>
        <taxon>Teleostei</taxon>
        <taxon>Neoteleostei</taxon>
        <taxon>Acanthomorphata</taxon>
        <taxon>Zeiogadaria</taxon>
        <taxon>Gadariae</taxon>
        <taxon>Gadiformes</taxon>
        <taxon>Gadoidei</taxon>
        <taxon>Merlucciidae</taxon>
        <taxon>Merluccius</taxon>
    </lineage>
</organism>
<comment type="caution">
    <text evidence="4">The sequence shown here is derived from an EMBL/GenBank/DDBJ whole genome shotgun (WGS) entry which is preliminary data.</text>
</comment>
<dbReference type="GO" id="GO:0012505">
    <property type="term" value="C:endomembrane system"/>
    <property type="evidence" value="ECO:0007669"/>
    <property type="project" value="TreeGrafter"/>
</dbReference>
<dbReference type="InterPro" id="IPR000535">
    <property type="entry name" value="MSP_dom"/>
</dbReference>
<dbReference type="SUPFAM" id="SSF46938">
    <property type="entry name" value="CRAL/TRIO N-terminal domain"/>
    <property type="match status" value="1"/>
</dbReference>
<proteinExistence type="predicted"/>